<dbReference type="InterPro" id="IPR036164">
    <property type="entry name" value="bL21-like_sf"/>
</dbReference>
<comment type="similarity">
    <text evidence="2">Belongs to the bacterial ribosomal protein bL21 family.</text>
</comment>
<name>A0A222AH76_9CRYP</name>
<keyword evidence="3 8" id="KW-0934">Plastid</keyword>
<evidence type="ECO:0000256" key="3">
    <source>
        <dbReference type="ARBA" id="ARBA00022640"/>
    </source>
</evidence>
<dbReference type="HAMAP" id="MF_01363">
    <property type="entry name" value="Ribosomal_bL21"/>
    <property type="match status" value="1"/>
</dbReference>
<keyword evidence="4" id="KW-0699">rRNA-binding</keyword>
<dbReference type="GO" id="GO:0005762">
    <property type="term" value="C:mitochondrial large ribosomal subunit"/>
    <property type="evidence" value="ECO:0007669"/>
    <property type="project" value="TreeGrafter"/>
</dbReference>
<dbReference type="RefSeq" id="YP_009420235.1">
    <property type="nucleotide sequence ID" value="NC_035720.1"/>
</dbReference>
<dbReference type="InterPro" id="IPR028909">
    <property type="entry name" value="bL21-like"/>
</dbReference>
<comment type="subcellular location">
    <subcellularLocation>
        <location evidence="1">Plastid</location>
    </subcellularLocation>
</comment>
<reference evidence="8" key="1">
    <citation type="journal article" date="2017" name="Genome Biol. Evol.">
        <title>Evolutionary Dynamics of Cryptophyte Plastid Genomes.</title>
        <authorList>
            <person name="Kim J.I."/>
            <person name="Moore C.E."/>
            <person name="Archibald J.M."/>
            <person name="Bhattacharya D."/>
            <person name="Yi G."/>
            <person name="Yoon H.S."/>
            <person name="Shin W."/>
        </authorList>
    </citation>
    <scope>NUCLEOTIDE SEQUENCE</scope>
    <source>
        <strain evidence="8">CNUKR</strain>
    </source>
</reference>
<evidence type="ECO:0000256" key="1">
    <source>
        <dbReference type="ARBA" id="ARBA00004474"/>
    </source>
</evidence>
<keyword evidence="6 8" id="KW-0689">Ribosomal protein</keyword>
<dbReference type="GO" id="GO:0006412">
    <property type="term" value="P:translation"/>
    <property type="evidence" value="ECO:0007669"/>
    <property type="project" value="InterPro"/>
</dbReference>
<proteinExistence type="inferred from homology"/>
<evidence type="ECO:0000256" key="6">
    <source>
        <dbReference type="ARBA" id="ARBA00022980"/>
    </source>
</evidence>
<keyword evidence="5" id="KW-0694">RNA-binding</keyword>
<dbReference type="EMBL" id="KY856939">
    <property type="protein sequence ID" value="ASO75723.1"/>
    <property type="molecule type" value="Genomic_DNA"/>
</dbReference>
<evidence type="ECO:0000256" key="4">
    <source>
        <dbReference type="ARBA" id="ARBA00022730"/>
    </source>
</evidence>
<dbReference type="GO" id="GO:0009536">
    <property type="term" value="C:plastid"/>
    <property type="evidence" value="ECO:0007669"/>
    <property type="project" value="UniProtKB-SubCell"/>
</dbReference>
<dbReference type="GO" id="GO:0003735">
    <property type="term" value="F:structural constituent of ribosome"/>
    <property type="evidence" value="ECO:0007669"/>
    <property type="project" value="InterPro"/>
</dbReference>
<sequence>MNYAIIEASGKQFWIEPGKFYDLNYIDLNPGDKISLVRVLLLNNNGNVVVGHPCLENTSVEATVLGHIRSRKITVYKMRPKKKTRKKQGHRDNLTRVMINSISNNGSIII</sequence>
<dbReference type="PANTHER" id="PTHR21349:SF7">
    <property type="entry name" value="LARGE RIBOSOMAL SUBUNIT PROTEIN BL21C"/>
    <property type="match status" value="1"/>
</dbReference>
<evidence type="ECO:0000256" key="7">
    <source>
        <dbReference type="ARBA" id="ARBA00023274"/>
    </source>
</evidence>
<dbReference type="NCBIfam" id="TIGR00061">
    <property type="entry name" value="L21"/>
    <property type="match status" value="1"/>
</dbReference>
<dbReference type="GeneID" id="33909983"/>
<evidence type="ECO:0000256" key="5">
    <source>
        <dbReference type="ARBA" id="ARBA00022884"/>
    </source>
</evidence>
<dbReference type="SUPFAM" id="SSF141091">
    <property type="entry name" value="L21p-like"/>
    <property type="match status" value="1"/>
</dbReference>
<protein>
    <submittedName>
        <fullName evidence="8">Ribosomal protein L21</fullName>
    </submittedName>
</protein>
<accession>A0A222AH76</accession>
<dbReference type="GO" id="GO:0019843">
    <property type="term" value="F:rRNA binding"/>
    <property type="evidence" value="ECO:0007669"/>
    <property type="project" value="UniProtKB-KW"/>
</dbReference>
<keyword evidence="7" id="KW-0687">Ribonucleoprotein</keyword>
<dbReference type="Pfam" id="PF00829">
    <property type="entry name" value="Ribosomal_L21p"/>
    <property type="match status" value="1"/>
</dbReference>
<evidence type="ECO:0000256" key="2">
    <source>
        <dbReference type="ARBA" id="ARBA00008563"/>
    </source>
</evidence>
<dbReference type="PANTHER" id="PTHR21349">
    <property type="entry name" value="50S RIBOSOMAL PROTEIN L21"/>
    <property type="match status" value="1"/>
</dbReference>
<gene>
    <name evidence="8" type="primary">rpl21</name>
</gene>
<evidence type="ECO:0000313" key="8">
    <source>
        <dbReference type="EMBL" id="ASO75723.1"/>
    </source>
</evidence>
<dbReference type="InterPro" id="IPR001787">
    <property type="entry name" value="Ribosomal_bL21"/>
</dbReference>
<organism evidence="8">
    <name type="scientific">Cryptomonas curvata</name>
    <dbReference type="NCBI Taxonomy" id="233186"/>
    <lineage>
        <taxon>Eukaryota</taxon>
        <taxon>Cryptophyceae</taxon>
        <taxon>Cryptomonadales</taxon>
        <taxon>Cryptomonadaceae</taxon>
        <taxon>Cryptomonas</taxon>
    </lineage>
</organism>
<geneLocation type="plastid" evidence="8"/>
<dbReference type="AlphaFoldDB" id="A0A222AH76"/>